<feature type="compositionally biased region" description="Polar residues" evidence="4">
    <location>
        <begin position="9"/>
        <end position="43"/>
    </location>
</feature>
<proteinExistence type="inferred from homology"/>
<dbReference type="GO" id="GO:0043565">
    <property type="term" value="F:sequence-specific DNA binding"/>
    <property type="evidence" value="ECO:0007669"/>
    <property type="project" value="InterPro"/>
</dbReference>
<keyword evidence="5" id="KW-1133">Transmembrane helix</keyword>
<keyword evidence="3" id="KW-0539">Nucleus</keyword>
<evidence type="ECO:0000256" key="1">
    <source>
        <dbReference type="ARBA" id="ARBA00005562"/>
    </source>
</evidence>
<dbReference type="InterPro" id="IPR046328">
    <property type="entry name" value="ETS_fam"/>
</dbReference>
<feature type="domain" description="ETS" evidence="6">
    <location>
        <begin position="201"/>
        <end position="264"/>
    </location>
</feature>
<evidence type="ECO:0000256" key="2">
    <source>
        <dbReference type="ARBA" id="ARBA00023125"/>
    </source>
</evidence>
<evidence type="ECO:0000256" key="4">
    <source>
        <dbReference type="SAM" id="MobiDB-lite"/>
    </source>
</evidence>
<gene>
    <name evidence="7" type="primary">Ets96B-L</name>
    <name evidence="7" type="ORF">Hamer_G009867</name>
</gene>
<evidence type="ECO:0000313" key="8">
    <source>
        <dbReference type="Proteomes" id="UP000747542"/>
    </source>
</evidence>
<keyword evidence="5" id="KW-0812">Transmembrane</keyword>
<feature type="region of interest" description="Disordered" evidence="4">
    <location>
        <begin position="58"/>
        <end position="153"/>
    </location>
</feature>
<dbReference type="InterPro" id="IPR000418">
    <property type="entry name" value="Ets_dom"/>
</dbReference>
<comment type="caution">
    <text evidence="7">The sequence shown here is derived from an EMBL/GenBank/DDBJ whole genome shotgun (WGS) entry which is preliminary data.</text>
</comment>
<dbReference type="InterPro" id="IPR036388">
    <property type="entry name" value="WH-like_DNA-bd_sf"/>
</dbReference>
<feature type="transmembrane region" description="Helical" evidence="5">
    <location>
        <begin position="291"/>
        <end position="308"/>
    </location>
</feature>
<evidence type="ECO:0000256" key="5">
    <source>
        <dbReference type="SAM" id="Phobius"/>
    </source>
</evidence>
<dbReference type="PROSITE" id="PS50061">
    <property type="entry name" value="ETS_DOMAIN_3"/>
    <property type="match status" value="1"/>
</dbReference>
<comment type="subcellular location">
    <subcellularLocation>
        <location evidence="3">Nucleus</location>
    </subcellularLocation>
</comment>
<feature type="compositionally biased region" description="Low complexity" evidence="4">
    <location>
        <begin position="182"/>
        <end position="192"/>
    </location>
</feature>
<dbReference type="SUPFAM" id="SSF46785">
    <property type="entry name" value="Winged helix' DNA-binding domain"/>
    <property type="match status" value="1"/>
</dbReference>
<dbReference type="GO" id="GO:0030154">
    <property type="term" value="P:cell differentiation"/>
    <property type="evidence" value="ECO:0007669"/>
    <property type="project" value="TreeGrafter"/>
</dbReference>
<dbReference type="PROSITE" id="PS00345">
    <property type="entry name" value="ETS_DOMAIN_1"/>
    <property type="match status" value="1"/>
</dbReference>
<dbReference type="AlphaFoldDB" id="A0A8J5NAD1"/>
<dbReference type="SMART" id="SM00413">
    <property type="entry name" value="ETS"/>
    <property type="match status" value="1"/>
</dbReference>
<reference evidence="7" key="1">
    <citation type="journal article" date="2021" name="Sci. Adv.">
        <title>The American lobster genome reveals insights on longevity, neural, and immune adaptations.</title>
        <authorList>
            <person name="Polinski J.M."/>
            <person name="Zimin A.V."/>
            <person name="Clark K.F."/>
            <person name="Kohn A.B."/>
            <person name="Sadowski N."/>
            <person name="Timp W."/>
            <person name="Ptitsyn A."/>
            <person name="Khanna P."/>
            <person name="Romanova D.Y."/>
            <person name="Williams P."/>
            <person name="Greenwood S.J."/>
            <person name="Moroz L.L."/>
            <person name="Walt D.R."/>
            <person name="Bodnar A.G."/>
        </authorList>
    </citation>
    <scope>NUCLEOTIDE SEQUENCE</scope>
    <source>
        <strain evidence="7">GMGI-L3</strain>
    </source>
</reference>
<evidence type="ECO:0000313" key="7">
    <source>
        <dbReference type="EMBL" id="KAG7175843.1"/>
    </source>
</evidence>
<keyword evidence="5" id="KW-0472">Membrane</keyword>
<keyword evidence="8" id="KW-1185">Reference proteome</keyword>
<feature type="region of interest" description="Disordered" evidence="4">
    <location>
        <begin position="168"/>
        <end position="192"/>
    </location>
</feature>
<dbReference type="Pfam" id="PF00178">
    <property type="entry name" value="Ets"/>
    <property type="match status" value="1"/>
</dbReference>
<dbReference type="PANTHER" id="PTHR11849">
    <property type="entry name" value="ETS"/>
    <property type="match status" value="1"/>
</dbReference>
<dbReference type="Proteomes" id="UP000747542">
    <property type="component" value="Unassembled WGS sequence"/>
</dbReference>
<keyword evidence="2 3" id="KW-0238">DNA-binding</keyword>
<dbReference type="GO" id="GO:0005634">
    <property type="term" value="C:nucleus"/>
    <property type="evidence" value="ECO:0007669"/>
    <property type="project" value="UniProtKB-SubCell"/>
</dbReference>
<evidence type="ECO:0000256" key="3">
    <source>
        <dbReference type="RuleBase" id="RU004019"/>
    </source>
</evidence>
<evidence type="ECO:0000259" key="6">
    <source>
        <dbReference type="PROSITE" id="PS50061"/>
    </source>
</evidence>
<protein>
    <submittedName>
        <fullName evidence="7">ETV5-related protein Ets96B-like</fullName>
    </submittedName>
</protein>
<feature type="region of interest" description="Disordered" evidence="4">
    <location>
        <begin position="1"/>
        <end position="44"/>
    </location>
</feature>
<dbReference type="EMBL" id="JAHLQT010004633">
    <property type="protein sequence ID" value="KAG7175843.1"/>
    <property type="molecule type" value="Genomic_DNA"/>
</dbReference>
<sequence>MRHYEQQLYHHSQTAAHGSLHTEPTGQTYYNLQPRHASSSGQHLDSWRPCYPNTTDYSYSSHPNTTPNNTYHPSTAPNNTYHPSTTPNNTYHPSTAPNNTYHPSTAPNNTYHPSTAPNNTYHPSATPNDTYHPSTTPSNTYHPSTTPNNTWQPLNTLTIKTEFLDRSNPNSYEEASTSAEFSPSASACQPSPSYVNEERGPKLWEFLLALLDDPASNPSIIRWENQAQHIFRLINPQEVALRWGQRRPKHNTLPYDYFARALRWLLLVTCGYWWLLVALDGYWWLLVAPHGYWWLLMATGGSSWLLVAPDGYWRLLVAAGGSSWLLVAPHDYCRLLISIGGSRWLLVAPDGY</sequence>
<dbReference type="GO" id="GO:0000981">
    <property type="term" value="F:DNA-binding transcription factor activity, RNA polymerase II-specific"/>
    <property type="evidence" value="ECO:0007669"/>
    <property type="project" value="TreeGrafter"/>
</dbReference>
<feature type="transmembrane region" description="Helical" evidence="5">
    <location>
        <begin position="264"/>
        <end position="285"/>
    </location>
</feature>
<organism evidence="7 8">
    <name type="scientific">Homarus americanus</name>
    <name type="common">American lobster</name>
    <dbReference type="NCBI Taxonomy" id="6706"/>
    <lineage>
        <taxon>Eukaryota</taxon>
        <taxon>Metazoa</taxon>
        <taxon>Ecdysozoa</taxon>
        <taxon>Arthropoda</taxon>
        <taxon>Crustacea</taxon>
        <taxon>Multicrustacea</taxon>
        <taxon>Malacostraca</taxon>
        <taxon>Eumalacostraca</taxon>
        <taxon>Eucarida</taxon>
        <taxon>Decapoda</taxon>
        <taxon>Pleocyemata</taxon>
        <taxon>Astacidea</taxon>
        <taxon>Nephropoidea</taxon>
        <taxon>Nephropidae</taxon>
        <taxon>Homarus</taxon>
    </lineage>
</organism>
<accession>A0A8J5NAD1</accession>
<dbReference type="Gene3D" id="1.10.10.10">
    <property type="entry name" value="Winged helix-like DNA-binding domain superfamily/Winged helix DNA-binding domain"/>
    <property type="match status" value="1"/>
</dbReference>
<dbReference type="PRINTS" id="PR00454">
    <property type="entry name" value="ETSDOMAIN"/>
</dbReference>
<comment type="similarity">
    <text evidence="1 3">Belongs to the ETS family.</text>
</comment>
<dbReference type="InterPro" id="IPR036390">
    <property type="entry name" value="WH_DNA-bd_sf"/>
</dbReference>
<feature type="compositionally biased region" description="Polar residues" evidence="4">
    <location>
        <begin position="168"/>
        <end position="181"/>
    </location>
</feature>
<name>A0A8J5NAD1_HOMAM</name>